<reference evidence="11 12" key="1">
    <citation type="submission" date="2017-02" db="EMBL/GenBank/DDBJ databases">
        <title>Draft genome of Acidibacillus ferrooxidans Huett2.</title>
        <authorList>
            <person name="Schopf S."/>
        </authorList>
    </citation>
    <scope>NUCLEOTIDE SEQUENCE [LARGE SCALE GENOMIC DNA]</scope>
    <source>
        <strain evidence="11 12">Huett2</strain>
    </source>
</reference>
<dbReference type="InterPro" id="IPR046953">
    <property type="entry name" value="Spore_GerAC-like_C"/>
</dbReference>
<dbReference type="Gene3D" id="3.30.300.210">
    <property type="entry name" value="Nutrient germinant receptor protein C, domain 3"/>
    <property type="match status" value="1"/>
</dbReference>
<evidence type="ECO:0000259" key="10">
    <source>
        <dbReference type="Pfam" id="PF25198"/>
    </source>
</evidence>
<proteinExistence type="inferred from homology"/>
<dbReference type="GO" id="GO:0009847">
    <property type="term" value="P:spore germination"/>
    <property type="evidence" value="ECO:0007669"/>
    <property type="project" value="InterPro"/>
</dbReference>
<evidence type="ECO:0000313" key="12">
    <source>
        <dbReference type="Proteomes" id="UP000190229"/>
    </source>
</evidence>
<keyword evidence="4" id="KW-0732">Signal</keyword>
<dbReference type="EMBL" id="MWPS01000005">
    <property type="protein sequence ID" value="OPG17221.1"/>
    <property type="molecule type" value="Genomic_DNA"/>
</dbReference>
<keyword evidence="7" id="KW-0449">Lipoprotein</keyword>
<dbReference type="InterPro" id="IPR038501">
    <property type="entry name" value="Spore_GerAC_C_sf"/>
</dbReference>
<dbReference type="Proteomes" id="UP000190229">
    <property type="component" value="Unassembled WGS sequence"/>
</dbReference>
<evidence type="ECO:0000256" key="8">
    <source>
        <dbReference type="SAM" id="MobiDB-lite"/>
    </source>
</evidence>
<dbReference type="Pfam" id="PF05504">
    <property type="entry name" value="Spore_GerAC"/>
    <property type="match status" value="1"/>
</dbReference>
<evidence type="ECO:0000256" key="7">
    <source>
        <dbReference type="ARBA" id="ARBA00023288"/>
    </source>
</evidence>
<dbReference type="NCBIfam" id="TIGR02887">
    <property type="entry name" value="spore_ger_x_C"/>
    <property type="match status" value="1"/>
</dbReference>
<comment type="similarity">
    <text evidence="2">Belongs to the GerABKC lipoprotein family.</text>
</comment>
<organism evidence="11 12">
    <name type="scientific">Ferroacidibacillus organovorans</name>
    <dbReference type="NCBI Taxonomy" id="1765683"/>
    <lineage>
        <taxon>Bacteria</taxon>
        <taxon>Bacillati</taxon>
        <taxon>Bacillota</taxon>
        <taxon>Bacilli</taxon>
        <taxon>Bacillales</taxon>
        <taxon>Alicyclobacillaceae</taxon>
        <taxon>Ferroacidibacillus</taxon>
    </lineage>
</organism>
<evidence type="ECO:0000256" key="5">
    <source>
        <dbReference type="ARBA" id="ARBA00023136"/>
    </source>
</evidence>
<evidence type="ECO:0000313" key="11">
    <source>
        <dbReference type="EMBL" id="OPG17221.1"/>
    </source>
</evidence>
<keyword evidence="5" id="KW-0472">Membrane</keyword>
<name>A0A1V4EWE7_9BACL</name>
<dbReference type="PANTHER" id="PTHR35789:SF1">
    <property type="entry name" value="SPORE GERMINATION PROTEIN B3"/>
    <property type="match status" value="1"/>
</dbReference>
<comment type="subcellular location">
    <subcellularLocation>
        <location evidence="1">Membrane</location>
        <topology evidence="1">Lipid-anchor</topology>
    </subcellularLocation>
</comment>
<evidence type="ECO:0000256" key="2">
    <source>
        <dbReference type="ARBA" id="ARBA00007886"/>
    </source>
</evidence>
<dbReference type="InterPro" id="IPR008844">
    <property type="entry name" value="Spore_GerAC-like"/>
</dbReference>
<sequence>MNRVKQISQGNRPPHRPPIAFPVSRNKKRGLNNVAKRIHRIGYASVVVLSLFCTGCWDAAEINELGIVVASGAELENPADPQSAVKAYVQVARPSQLAGGMSGGPSPSGNQKAFMLEEGTGPSAASALTTIQRRMSRRFFLRDRRVIVVGEAYAKRGLSDLLDEMIRNPDARLRSYILVAHNTSLSKLLSLSYPLTRLPADAMVELEESHQAVTINVVQFLKVLTGKSDPYAMGIRMLNTSSGNQGKIFGLDDVAVFKKDKMVGWLRGEASRGFFWVQPQSMHMRMNSMSIPIPGGGWLTSQLVVLNNVILPSWGKSGPRFTINLEVTDDILENMSRLKLDQPRDSKIAERTIEREILKEIVLLLTELKKTYHADIVGLGDLLFARYPKQWRTIEARWDQVYSRMPIQINVKVHIVRSGLIGDSVLNKSTSQGR</sequence>
<comment type="caution">
    <text evidence="11">The sequence shown here is derived from an EMBL/GenBank/DDBJ whole genome shotgun (WGS) entry which is preliminary data.</text>
</comment>
<feature type="domain" description="Spore germination protein N-terminal" evidence="10">
    <location>
        <begin position="58"/>
        <end position="235"/>
    </location>
</feature>
<feature type="domain" description="Spore germination GerAC-like C-terminal" evidence="9">
    <location>
        <begin position="253"/>
        <end position="419"/>
    </location>
</feature>
<feature type="compositionally biased region" description="Polar residues" evidence="8">
    <location>
        <begin position="1"/>
        <end position="11"/>
    </location>
</feature>
<evidence type="ECO:0000259" key="9">
    <source>
        <dbReference type="Pfam" id="PF05504"/>
    </source>
</evidence>
<protein>
    <submittedName>
        <fullName evidence="11">Uncharacterized protein</fullName>
    </submittedName>
</protein>
<accession>A0A1V4EWE7</accession>
<dbReference type="AlphaFoldDB" id="A0A1V4EWE7"/>
<feature type="region of interest" description="Disordered" evidence="8">
    <location>
        <begin position="1"/>
        <end position="25"/>
    </location>
</feature>
<evidence type="ECO:0000256" key="3">
    <source>
        <dbReference type="ARBA" id="ARBA00022544"/>
    </source>
</evidence>
<gene>
    <name evidence="11" type="ORF">B2M26_02495</name>
</gene>
<keyword evidence="6" id="KW-0564">Palmitate</keyword>
<dbReference type="GO" id="GO:0016020">
    <property type="term" value="C:membrane"/>
    <property type="evidence" value="ECO:0007669"/>
    <property type="project" value="UniProtKB-SubCell"/>
</dbReference>
<evidence type="ECO:0000256" key="6">
    <source>
        <dbReference type="ARBA" id="ARBA00023139"/>
    </source>
</evidence>
<dbReference type="Pfam" id="PF25198">
    <property type="entry name" value="Spore_GerAC_N"/>
    <property type="match status" value="1"/>
</dbReference>
<keyword evidence="12" id="KW-1185">Reference proteome</keyword>
<evidence type="ECO:0000256" key="1">
    <source>
        <dbReference type="ARBA" id="ARBA00004635"/>
    </source>
</evidence>
<evidence type="ECO:0000256" key="4">
    <source>
        <dbReference type="ARBA" id="ARBA00022729"/>
    </source>
</evidence>
<dbReference type="PANTHER" id="PTHR35789">
    <property type="entry name" value="SPORE GERMINATION PROTEIN B3"/>
    <property type="match status" value="1"/>
</dbReference>
<dbReference type="InterPro" id="IPR057336">
    <property type="entry name" value="GerAC_N"/>
</dbReference>
<keyword evidence="3" id="KW-0309">Germination</keyword>